<organism evidence="1 2">
    <name type="scientific">Catharanthus roseus</name>
    <name type="common">Madagascar periwinkle</name>
    <name type="synonym">Vinca rosea</name>
    <dbReference type="NCBI Taxonomy" id="4058"/>
    <lineage>
        <taxon>Eukaryota</taxon>
        <taxon>Viridiplantae</taxon>
        <taxon>Streptophyta</taxon>
        <taxon>Embryophyta</taxon>
        <taxon>Tracheophyta</taxon>
        <taxon>Spermatophyta</taxon>
        <taxon>Magnoliopsida</taxon>
        <taxon>eudicotyledons</taxon>
        <taxon>Gunneridae</taxon>
        <taxon>Pentapetalae</taxon>
        <taxon>asterids</taxon>
        <taxon>lamiids</taxon>
        <taxon>Gentianales</taxon>
        <taxon>Apocynaceae</taxon>
        <taxon>Rauvolfioideae</taxon>
        <taxon>Vinceae</taxon>
        <taxon>Catharanthinae</taxon>
        <taxon>Catharanthus</taxon>
    </lineage>
</organism>
<evidence type="ECO:0000313" key="1">
    <source>
        <dbReference type="EMBL" id="KAI5657891.1"/>
    </source>
</evidence>
<proteinExistence type="predicted"/>
<protein>
    <submittedName>
        <fullName evidence="1">Uncharacterized protein</fullName>
    </submittedName>
</protein>
<reference evidence="2" key="1">
    <citation type="journal article" date="2023" name="Nat. Plants">
        <title>Single-cell RNA sequencing provides a high-resolution roadmap for understanding the multicellular compartmentation of specialized metabolism.</title>
        <authorList>
            <person name="Sun S."/>
            <person name="Shen X."/>
            <person name="Li Y."/>
            <person name="Li Y."/>
            <person name="Wang S."/>
            <person name="Li R."/>
            <person name="Zhang H."/>
            <person name="Shen G."/>
            <person name="Guo B."/>
            <person name="Wei J."/>
            <person name="Xu J."/>
            <person name="St-Pierre B."/>
            <person name="Chen S."/>
            <person name="Sun C."/>
        </authorList>
    </citation>
    <scope>NUCLEOTIDE SEQUENCE [LARGE SCALE GENOMIC DNA]</scope>
</reference>
<name>A0ACC0ABC6_CATRO</name>
<dbReference type="Proteomes" id="UP001060085">
    <property type="component" value="Linkage Group LG06"/>
</dbReference>
<evidence type="ECO:0000313" key="2">
    <source>
        <dbReference type="Proteomes" id="UP001060085"/>
    </source>
</evidence>
<accession>A0ACC0ABC6</accession>
<comment type="caution">
    <text evidence="1">The sequence shown here is derived from an EMBL/GenBank/DDBJ whole genome shotgun (WGS) entry which is preliminary data.</text>
</comment>
<gene>
    <name evidence="1" type="ORF">M9H77_26684</name>
</gene>
<keyword evidence="2" id="KW-1185">Reference proteome</keyword>
<dbReference type="EMBL" id="CM044706">
    <property type="protein sequence ID" value="KAI5657891.1"/>
    <property type="molecule type" value="Genomic_DNA"/>
</dbReference>
<sequence length="177" mass="19545">MQEEKEDDDVILSPCKKKTKDQQDAETNPKEGDDSKKEKNESAKVGESKKIDLSILQQYSTSFFKFFRESIDVARKSMTEECVNNINAACDSLAIPCEDGFKSLLQDICKHVPDFAELENATSDAQPVKPPTFDKTPVLRSGDRATVPSSLLVPSGQLFQMIVAHRSSSMLGGLAIE</sequence>